<dbReference type="KEGG" id="ovb:NB640_11865"/>
<evidence type="ECO:0000256" key="1">
    <source>
        <dbReference type="SAM" id="MobiDB-lite"/>
    </source>
</evidence>
<feature type="region of interest" description="Disordered" evidence="1">
    <location>
        <begin position="206"/>
        <end position="243"/>
    </location>
</feature>
<dbReference type="RefSeq" id="WP_269308904.1">
    <property type="nucleotide sequence ID" value="NZ_CP098242.1"/>
</dbReference>
<proteinExistence type="predicted"/>
<reference evidence="2" key="1">
    <citation type="journal article" date="2022" name="Front. Microbiol.">
        <title>New perspectives on an old grouping: The genomic and phenotypic variability of Oxalobacter formigenes and the implications for calcium oxalate stone prevention.</title>
        <authorList>
            <person name="Chmiel J.A."/>
            <person name="Carr C."/>
            <person name="Stuivenberg G.A."/>
            <person name="Venema R."/>
            <person name="Chanyi R.M."/>
            <person name="Al K.F."/>
            <person name="Giguere D."/>
            <person name="Say H."/>
            <person name="Akouris P.P."/>
            <person name="Dominguez Romero S.A."/>
            <person name="Kwong A."/>
            <person name="Tai V."/>
            <person name="Koval S.F."/>
            <person name="Razvi H."/>
            <person name="Bjazevic J."/>
            <person name="Burton J.P."/>
        </authorList>
    </citation>
    <scope>NUCLEOTIDE SEQUENCE</scope>
    <source>
        <strain evidence="2">WoOx3</strain>
    </source>
</reference>
<organism evidence="2 3">
    <name type="scientific">Oxalobacter vibrioformis</name>
    <dbReference type="NCBI Taxonomy" id="933080"/>
    <lineage>
        <taxon>Bacteria</taxon>
        <taxon>Pseudomonadati</taxon>
        <taxon>Pseudomonadota</taxon>
        <taxon>Betaproteobacteria</taxon>
        <taxon>Burkholderiales</taxon>
        <taxon>Oxalobacteraceae</taxon>
        <taxon>Oxalobacter</taxon>
    </lineage>
</organism>
<name>A0A9E9P2H7_9BURK</name>
<dbReference type="AlphaFoldDB" id="A0A9E9P2H7"/>
<dbReference type="EMBL" id="CP098242">
    <property type="protein sequence ID" value="WAW09899.1"/>
    <property type="molecule type" value="Genomic_DNA"/>
</dbReference>
<gene>
    <name evidence="2" type="ORF">NB640_11865</name>
</gene>
<evidence type="ECO:0000313" key="2">
    <source>
        <dbReference type="EMBL" id="WAW09899.1"/>
    </source>
</evidence>
<accession>A0A9E9P2H7</accession>
<evidence type="ECO:0000313" key="3">
    <source>
        <dbReference type="Proteomes" id="UP001156215"/>
    </source>
</evidence>
<feature type="compositionally biased region" description="Polar residues" evidence="1">
    <location>
        <begin position="229"/>
        <end position="239"/>
    </location>
</feature>
<protein>
    <submittedName>
        <fullName evidence="2">Uncharacterized protein</fullName>
    </submittedName>
</protein>
<keyword evidence="3" id="KW-1185">Reference proteome</keyword>
<sequence>MPSEKVLLRFFLAVVLLLFAGSVFAQRYYSRSYRKMPRTELSAKSKKGIARILTGEDAASSGKTVKNGNTFNQAKADTERYRLAQEREMTYAFDERDEAGETPEYMVRAMQAYRVTGDRNVKRFAEAVSEFQEQALRERAMGYLENGDVENYNRTMAIISGKPYAPYSSIGGSGYVVNKGTGEISVGNPHTAGMYDRKVKADTARKNASAASQYARSKERAGKAASGTPKATRQKTAASGMTAAEYREARVRAIEASRPDLVKELDGMARHMGYSD</sequence>
<dbReference type="Proteomes" id="UP001156215">
    <property type="component" value="Chromosome"/>
</dbReference>